<dbReference type="GO" id="GO:0009535">
    <property type="term" value="C:chloroplast thylakoid membrane"/>
    <property type="evidence" value="ECO:0007669"/>
    <property type="project" value="TreeGrafter"/>
</dbReference>
<evidence type="ECO:0000259" key="1">
    <source>
        <dbReference type="Pfam" id="PF23650"/>
    </source>
</evidence>
<reference evidence="2" key="1">
    <citation type="submission" date="2019-12" db="EMBL/GenBank/DDBJ databases">
        <authorList>
            <person name="Scholes J."/>
        </authorList>
    </citation>
    <scope>NUCLEOTIDE SEQUENCE</scope>
</reference>
<dbReference type="AlphaFoldDB" id="A0A9N7MUC0"/>
<dbReference type="EMBL" id="CACSLK010017620">
    <property type="protein sequence ID" value="CAA0818816.1"/>
    <property type="molecule type" value="Genomic_DNA"/>
</dbReference>
<dbReference type="PANTHER" id="PTHR36352">
    <property type="entry name" value="EXPRESSED PROTEIN"/>
    <property type="match status" value="1"/>
</dbReference>
<name>A0A9N7MUC0_STRHE</name>
<dbReference type="OrthoDB" id="1930092at2759"/>
<sequence>MAAINPLHGAIANPSIAKPSPSGFFIIMARSSPPSLTTNTLPFLNLAKFSTKRCLIPSSKASPADAVLPTAAGDEDGVSLGTMKLPPDTDVTRFETLLFQWGNSLCQGANLPLPVPLKVDKIPGGARLGFITIGNGGETEVLVYIDCVVFPGSENSGPMFRAVRNGPKKAQPPPGEPRIMRSLLDALRKCVEIARL</sequence>
<feature type="domain" description="DUF7148" evidence="1">
    <location>
        <begin position="74"/>
        <end position="195"/>
    </location>
</feature>
<protein>
    <recommendedName>
        <fullName evidence="1">DUF7148 domain-containing protein</fullName>
    </recommendedName>
</protein>
<organism evidence="2 3">
    <name type="scientific">Striga hermonthica</name>
    <name type="common">Purple witchweed</name>
    <name type="synonym">Buchnera hermonthica</name>
    <dbReference type="NCBI Taxonomy" id="68872"/>
    <lineage>
        <taxon>Eukaryota</taxon>
        <taxon>Viridiplantae</taxon>
        <taxon>Streptophyta</taxon>
        <taxon>Embryophyta</taxon>
        <taxon>Tracheophyta</taxon>
        <taxon>Spermatophyta</taxon>
        <taxon>Magnoliopsida</taxon>
        <taxon>eudicotyledons</taxon>
        <taxon>Gunneridae</taxon>
        <taxon>Pentapetalae</taxon>
        <taxon>asterids</taxon>
        <taxon>lamiids</taxon>
        <taxon>Lamiales</taxon>
        <taxon>Orobanchaceae</taxon>
        <taxon>Buchnereae</taxon>
        <taxon>Striga</taxon>
    </lineage>
</organism>
<dbReference type="PANTHER" id="PTHR36352:SF1">
    <property type="entry name" value="EXPRESSED PROTEIN"/>
    <property type="match status" value="1"/>
</dbReference>
<evidence type="ECO:0000313" key="3">
    <source>
        <dbReference type="Proteomes" id="UP001153555"/>
    </source>
</evidence>
<gene>
    <name evidence="2" type="ORF">SHERM_17707</name>
</gene>
<dbReference type="InterPro" id="IPR055572">
    <property type="entry name" value="DUF7148"/>
</dbReference>
<keyword evidence="3" id="KW-1185">Reference proteome</keyword>
<comment type="caution">
    <text evidence="2">The sequence shown here is derived from an EMBL/GenBank/DDBJ whole genome shotgun (WGS) entry which is preliminary data.</text>
</comment>
<accession>A0A9N7MUC0</accession>
<dbReference type="GO" id="GO:0009570">
    <property type="term" value="C:chloroplast stroma"/>
    <property type="evidence" value="ECO:0007669"/>
    <property type="project" value="TreeGrafter"/>
</dbReference>
<evidence type="ECO:0000313" key="2">
    <source>
        <dbReference type="EMBL" id="CAA0818816.1"/>
    </source>
</evidence>
<dbReference type="Proteomes" id="UP001153555">
    <property type="component" value="Unassembled WGS sequence"/>
</dbReference>
<proteinExistence type="predicted"/>
<dbReference type="Pfam" id="PF23650">
    <property type="entry name" value="DUF7148"/>
    <property type="match status" value="1"/>
</dbReference>